<dbReference type="Proteomes" id="UP000217186">
    <property type="component" value="Chromosome"/>
</dbReference>
<sequence length="248" mass="26853">MKKLSFHPLTWWIFSGAVAFAITRVNSPVFAIAAVGVMSVIVFTQRDDAPWGRSFNATLKLSLWIISIRAIIGVLIGVPIPGTTLFTIPRLPLPSWMPGIRIGGAVTLERLTSSVSEGIIICAILVVFGAAASLTSPHRLLRVLPVYVYEFGISVVIATSVLPQLVSAVSRIRMAQRLRGQKTHGVKSFKRIALPLLEESLARSLDLAAAMDSRGYGISKKRSKYRPIKWARIDVAVVIAGLAVVGLS</sequence>
<protein>
    <submittedName>
        <fullName evidence="6">Energy-coupling factor transport system permease protein</fullName>
    </submittedName>
</protein>
<name>A0A249KST9_9ACTN</name>
<keyword evidence="2 5" id="KW-0812">Transmembrane</keyword>
<keyword evidence="4 5" id="KW-0472">Membrane</keyword>
<evidence type="ECO:0000256" key="5">
    <source>
        <dbReference type="SAM" id="Phobius"/>
    </source>
</evidence>
<evidence type="ECO:0000256" key="3">
    <source>
        <dbReference type="ARBA" id="ARBA00022989"/>
    </source>
</evidence>
<proteinExistence type="predicted"/>
<accession>A0A249KST9</accession>
<evidence type="ECO:0000313" key="7">
    <source>
        <dbReference type="Proteomes" id="UP000217186"/>
    </source>
</evidence>
<keyword evidence="3 5" id="KW-1133">Transmembrane helix</keyword>
<dbReference type="GO" id="GO:0005886">
    <property type="term" value="C:plasma membrane"/>
    <property type="evidence" value="ECO:0007669"/>
    <property type="project" value="UniProtKB-ARBA"/>
</dbReference>
<feature type="transmembrane region" description="Helical" evidence="5">
    <location>
        <begin position="63"/>
        <end position="88"/>
    </location>
</feature>
<dbReference type="Pfam" id="PF02361">
    <property type="entry name" value="CbiQ"/>
    <property type="match status" value="1"/>
</dbReference>
<dbReference type="EMBL" id="CP016776">
    <property type="protein sequence ID" value="ASY19878.1"/>
    <property type="molecule type" value="Genomic_DNA"/>
</dbReference>
<reference evidence="6 7" key="1">
    <citation type="submission" date="2016-07" db="EMBL/GenBank/DDBJ databases">
        <title>High microdiversification within the ubiquitous acI lineage of Actinobacteria.</title>
        <authorList>
            <person name="Neuenschwander S.M."/>
            <person name="Salcher M."/>
            <person name="Ghai R."/>
            <person name="Pernthaler J."/>
        </authorList>
    </citation>
    <scope>NUCLEOTIDE SEQUENCE [LARGE SCALE GENOMIC DNA]</scope>
    <source>
        <strain evidence="6">MMS-IIA-15</strain>
    </source>
</reference>
<comment type="subcellular location">
    <subcellularLocation>
        <location evidence="1">Membrane</location>
        <topology evidence="1">Multi-pass membrane protein</topology>
    </subcellularLocation>
</comment>
<dbReference type="AlphaFoldDB" id="A0A249KST9"/>
<dbReference type="InterPro" id="IPR003339">
    <property type="entry name" value="ABC/ECF_trnsptr_transmembrane"/>
</dbReference>
<evidence type="ECO:0000313" key="6">
    <source>
        <dbReference type="EMBL" id="ASY19878.1"/>
    </source>
</evidence>
<dbReference type="CDD" id="cd16914">
    <property type="entry name" value="EcfT"/>
    <property type="match status" value="1"/>
</dbReference>
<evidence type="ECO:0000256" key="2">
    <source>
        <dbReference type="ARBA" id="ARBA00022692"/>
    </source>
</evidence>
<dbReference type="KEGG" id="pvn:A7sIIA15_03125"/>
<feature type="transmembrane region" description="Helical" evidence="5">
    <location>
        <begin position="230"/>
        <end position="247"/>
    </location>
</feature>
<evidence type="ECO:0000256" key="1">
    <source>
        <dbReference type="ARBA" id="ARBA00004141"/>
    </source>
</evidence>
<gene>
    <name evidence="6" type="ORF">A7sIIA15_03125</name>
</gene>
<feature type="transmembrane region" description="Helical" evidence="5">
    <location>
        <begin position="12"/>
        <end position="43"/>
    </location>
</feature>
<evidence type="ECO:0000256" key="4">
    <source>
        <dbReference type="ARBA" id="ARBA00023136"/>
    </source>
</evidence>
<dbReference type="RefSeq" id="WP_095685751.1">
    <property type="nucleotide sequence ID" value="NZ_CP016776.1"/>
</dbReference>
<dbReference type="OrthoDB" id="5187293at2"/>
<keyword evidence="7" id="KW-1185">Reference proteome</keyword>
<feature type="transmembrane region" description="Helical" evidence="5">
    <location>
        <begin position="147"/>
        <end position="169"/>
    </location>
</feature>
<dbReference type="PANTHER" id="PTHR33514:SF15">
    <property type="entry name" value="COBALT TRANSPORT PROTEIN"/>
    <property type="match status" value="1"/>
</dbReference>
<dbReference type="PANTHER" id="PTHR33514">
    <property type="entry name" value="PROTEIN ABCI12, CHLOROPLASTIC"/>
    <property type="match status" value="1"/>
</dbReference>
<organism evidence="6 7">
    <name type="scientific">Candidatus Planktophila vernalis</name>
    <dbReference type="NCBI Taxonomy" id="1884907"/>
    <lineage>
        <taxon>Bacteria</taxon>
        <taxon>Bacillati</taxon>
        <taxon>Actinomycetota</taxon>
        <taxon>Actinomycetes</taxon>
        <taxon>Candidatus Nanopelagicales</taxon>
        <taxon>Candidatus Nanopelagicaceae</taxon>
        <taxon>Candidatus Planktophila</taxon>
    </lineage>
</organism>